<dbReference type="InterPro" id="IPR002931">
    <property type="entry name" value="Transglutaminase-like"/>
</dbReference>
<dbReference type="EMBL" id="LZDH01000066">
    <property type="protein sequence ID" value="OBS29776.1"/>
    <property type="molecule type" value="Genomic_DNA"/>
</dbReference>
<dbReference type="STRING" id="1101373.A9O67_10235"/>
<feature type="domain" description="Transglutaminase-like" evidence="1">
    <location>
        <begin position="178"/>
        <end position="247"/>
    </location>
</feature>
<evidence type="ECO:0000313" key="3">
    <source>
        <dbReference type="Proteomes" id="UP000091969"/>
    </source>
</evidence>
<keyword evidence="3" id="KW-1185">Reference proteome</keyword>
<organism evidence="2 3">
    <name type="scientific">Tepidimonas fonticaldi</name>
    <dbReference type="NCBI Taxonomy" id="1101373"/>
    <lineage>
        <taxon>Bacteria</taxon>
        <taxon>Pseudomonadati</taxon>
        <taxon>Pseudomonadota</taxon>
        <taxon>Betaproteobacteria</taxon>
        <taxon>Burkholderiales</taxon>
        <taxon>Tepidimonas</taxon>
    </lineage>
</organism>
<dbReference type="Gene3D" id="3.10.620.30">
    <property type="match status" value="1"/>
</dbReference>
<dbReference type="SMR" id="A0A1A6DSV9"/>
<gene>
    <name evidence="2" type="ORF">A9O67_10235</name>
</gene>
<name>A0A1A6DSV9_9BURK</name>
<accession>A0A1A6DSV9</accession>
<dbReference type="Proteomes" id="UP000091969">
    <property type="component" value="Unassembled WGS sequence"/>
</dbReference>
<dbReference type="OrthoDB" id="5438043at2"/>
<dbReference type="SMART" id="SM00460">
    <property type="entry name" value="TGc"/>
    <property type="match status" value="1"/>
</dbReference>
<sequence>MRLHIRHHTQYRYHSPVVSSHHIAILHPRDAAGQRVVSHRLTVDPVPAYQTQEVDVYGNRRTLFAIDRPHTALEVVAESVVDTQAPEQPQTDEPWEQVRDRLRYRAGAPYRPEAEFVYASPHIPREALVDTDLIAYARASFPPGGGWLAGCRDLTARLHADLAYAPASTEVHTPLLAAFRQRRGVCQDFAHVLIAALRALGLPARYVSGYLLTQPPPGQPRLVGADASHAWVGVPWGERWFDLDPTNRRWGCDRPDEGYVTVATGRDYGDVSPLRGVIQGGGAHALRVAVTVAPPQEWAALDWAAPGAG</sequence>
<dbReference type="Pfam" id="PF08379">
    <property type="entry name" value="Bact_transglu_N"/>
    <property type="match status" value="1"/>
</dbReference>
<protein>
    <recommendedName>
        <fullName evidence="1">Transglutaminase-like domain-containing protein</fullName>
    </recommendedName>
</protein>
<dbReference type="AlphaFoldDB" id="A0A1A6DSV9"/>
<dbReference type="RefSeq" id="WP_068610784.1">
    <property type="nucleotide sequence ID" value="NZ_LZDH01000066.1"/>
</dbReference>
<dbReference type="Pfam" id="PF01841">
    <property type="entry name" value="Transglut_core"/>
    <property type="match status" value="1"/>
</dbReference>
<evidence type="ECO:0000259" key="1">
    <source>
        <dbReference type="SMART" id="SM00460"/>
    </source>
</evidence>
<dbReference type="PANTHER" id="PTHR33490">
    <property type="entry name" value="BLR5614 PROTEIN-RELATED"/>
    <property type="match status" value="1"/>
</dbReference>
<dbReference type="PANTHER" id="PTHR33490:SF7">
    <property type="entry name" value="BLR2979 PROTEIN"/>
    <property type="match status" value="1"/>
</dbReference>
<dbReference type="SUPFAM" id="SSF54001">
    <property type="entry name" value="Cysteine proteinases"/>
    <property type="match status" value="1"/>
</dbReference>
<reference evidence="2 3" key="1">
    <citation type="submission" date="2016-06" db="EMBL/GenBank/DDBJ databases">
        <title>Genome sequence of Tepidimonas fonticaldi PL17.</title>
        <authorList>
            <person name="Pinnaka A.K."/>
        </authorList>
    </citation>
    <scope>NUCLEOTIDE SEQUENCE [LARGE SCALE GENOMIC DNA]</scope>
    <source>
        <strain evidence="2 3">PL17</strain>
    </source>
</reference>
<dbReference type="InterPro" id="IPR038765">
    <property type="entry name" value="Papain-like_cys_pep_sf"/>
</dbReference>
<evidence type="ECO:0000313" key="2">
    <source>
        <dbReference type="EMBL" id="OBS29776.1"/>
    </source>
</evidence>
<proteinExistence type="predicted"/>
<dbReference type="InterPro" id="IPR013589">
    <property type="entry name" value="Bac_transglu_N"/>
</dbReference>
<comment type="caution">
    <text evidence="2">The sequence shown here is derived from an EMBL/GenBank/DDBJ whole genome shotgun (WGS) entry which is preliminary data.</text>
</comment>